<dbReference type="PANTHER" id="PTHR24421">
    <property type="entry name" value="NITRATE/NITRITE SENSOR PROTEIN NARX-RELATED"/>
    <property type="match status" value="1"/>
</dbReference>
<sequence length="409" mass="43859">MVAGAPRLGPWSRIWRYLVAGAIGLSLWGAVIAAYSAPRGIELTADDVAVIGGFVTLDLVAGLVAVAVLPARHRHPMIASVVSVGLTVISSFAVGPAMLAVVSMSTRRRWKPAVAIGFLWVGSALINELVLRPRVPGTTSDLAFTWAGGGLAVAVYAVCVSTGFYIGARRELLASLRDRVENAEREQTLRAQSARESERTRIAREMHDVLAHRISLVSLHAGALNYRTDLTRVETAEAATVIQNNAQLALTELRQILGVLRSSDGDEHAEPPQPTLAELPALLADSREAGMDVTMRVVELDLGDGPRGSAFEGLSDSVSRTAYRIVQEALTNARKHAGRAPVNLVLEKRVDELLVVVRNPRGRGIETELRGSGVGLLGLRERAELSGGSLDYGIDRGDRFVVTARLPWA</sequence>
<name>A0A099JG11_9MICO</name>
<dbReference type="Gene3D" id="3.30.565.10">
    <property type="entry name" value="Histidine kinase-like ATPase, C-terminal domain"/>
    <property type="match status" value="1"/>
</dbReference>
<keyword evidence="5" id="KW-0547">Nucleotide-binding</keyword>
<feature type="transmembrane region" description="Helical" evidence="9">
    <location>
        <begin position="77"/>
        <end position="101"/>
    </location>
</feature>
<evidence type="ECO:0000256" key="4">
    <source>
        <dbReference type="ARBA" id="ARBA00022679"/>
    </source>
</evidence>
<dbReference type="InterPro" id="IPR050482">
    <property type="entry name" value="Sensor_HK_TwoCompSys"/>
</dbReference>
<keyword evidence="4" id="KW-0808">Transferase</keyword>
<keyword evidence="6" id="KW-0418">Kinase</keyword>
<dbReference type="EMBL" id="JPXF01000029">
    <property type="protein sequence ID" value="KGJ76975.1"/>
    <property type="molecule type" value="Genomic_DNA"/>
</dbReference>
<dbReference type="AlphaFoldDB" id="A0A099JG11"/>
<feature type="transmembrane region" description="Helical" evidence="9">
    <location>
        <begin position="48"/>
        <end position="71"/>
    </location>
</feature>
<dbReference type="STRING" id="1001240.GY21_08640"/>
<dbReference type="GO" id="GO:0046983">
    <property type="term" value="F:protein dimerization activity"/>
    <property type="evidence" value="ECO:0007669"/>
    <property type="project" value="InterPro"/>
</dbReference>
<evidence type="ECO:0000313" key="13">
    <source>
        <dbReference type="Proteomes" id="UP000029864"/>
    </source>
</evidence>
<keyword evidence="9" id="KW-0812">Transmembrane</keyword>
<evidence type="ECO:0000259" key="11">
    <source>
        <dbReference type="Pfam" id="PF07730"/>
    </source>
</evidence>
<dbReference type="CDD" id="cd16917">
    <property type="entry name" value="HATPase_UhpB-NarQ-NarX-like"/>
    <property type="match status" value="1"/>
</dbReference>
<dbReference type="GO" id="GO:0000155">
    <property type="term" value="F:phosphorelay sensor kinase activity"/>
    <property type="evidence" value="ECO:0007669"/>
    <property type="project" value="InterPro"/>
</dbReference>
<dbReference type="Gene3D" id="1.20.5.1930">
    <property type="match status" value="1"/>
</dbReference>
<dbReference type="eggNOG" id="COG4585">
    <property type="taxonomic scope" value="Bacteria"/>
</dbReference>
<keyword evidence="9" id="KW-1133">Transmembrane helix</keyword>
<feature type="transmembrane region" description="Helical" evidence="9">
    <location>
        <begin position="113"/>
        <end position="131"/>
    </location>
</feature>
<dbReference type="GO" id="GO:0005524">
    <property type="term" value="F:ATP binding"/>
    <property type="evidence" value="ECO:0007669"/>
    <property type="project" value="UniProtKB-KW"/>
</dbReference>
<reference evidence="12 13" key="1">
    <citation type="submission" date="2014-08" db="EMBL/GenBank/DDBJ databases">
        <authorList>
            <person name="Sisinthy S."/>
        </authorList>
    </citation>
    <scope>NUCLEOTIDE SEQUENCE [LARGE SCALE GENOMIC DNA]</scope>
    <source>
        <strain evidence="12 13">RuG17</strain>
    </source>
</reference>
<organism evidence="12 13">
    <name type="scientific">Cryobacterium roopkundense</name>
    <dbReference type="NCBI Taxonomy" id="1001240"/>
    <lineage>
        <taxon>Bacteria</taxon>
        <taxon>Bacillati</taxon>
        <taxon>Actinomycetota</taxon>
        <taxon>Actinomycetes</taxon>
        <taxon>Micrococcales</taxon>
        <taxon>Microbacteriaceae</taxon>
        <taxon>Cryobacterium</taxon>
    </lineage>
</organism>
<evidence type="ECO:0000259" key="10">
    <source>
        <dbReference type="Pfam" id="PF02518"/>
    </source>
</evidence>
<dbReference type="InterPro" id="IPR011712">
    <property type="entry name" value="Sig_transdc_His_kin_sub3_dim/P"/>
</dbReference>
<dbReference type="Pfam" id="PF07730">
    <property type="entry name" value="HisKA_3"/>
    <property type="match status" value="1"/>
</dbReference>
<feature type="transmembrane region" description="Helical" evidence="9">
    <location>
        <begin position="14"/>
        <end position="36"/>
    </location>
</feature>
<evidence type="ECO:0000313" key="12">
    <source>
        <dbReference type="EMBL" id="KGJ76975.1"/>
    </source>
</evidence>
<evidence type="ECO:0000256" key="6">
    <source>
        <dbReference type="ARBA" id="ARBA00022777"/>
    </source>
</evidence>
<evidence type="ECO:0000256" key="3">
    <source>
        <dbReference type="ARBA" id="ARBA00022553"/>
    </source>
</evidence>
<keyword evidence="8" id="KW-0902">Two-component regulatory system</keyword>
<protein>
    <recommendedName>
        <fullName evidence="2">histidine kinase</fullName>
        <ecNumber evidence="2">2.7.13.3</ecNumber>
    </recommendedName>
</protein>
<gene>
    <name evidence="12" type="ORF">GY21_08640</name>
</gene>
<evidence type="ECO:0000256" key="1">
    <source>
        <dbReference type="ARBA" id="ARBA00000085"/>
    </source>
</evidence>
<dbReference type="PANTHER" id="PTHR24421:SF10">
    <property type="entry name" value="NITRATE_NITRITE SENSOR PROTEIN NARQ"/>
    <property type="match status" value="1"/>
</dbReference>
<dbReference type="Pfam" id="PF02518">
    <property type="entry name" value="HATPase_c"/>
    <property type="match status" value="1"/>
</dbReference>
<dbReference type="GO" id="GO:0016020">
    <property type="term" value="C:membrane"/>
    <property type="evidence" value="ECO:0007669"/>
    <property type="project" value="InterPro"/>
</dbReference>
<feature type="domain" description="Histidine kinase/HSP90-like ATPase" evidence="10">
    <location>
        <begin position="320"/>
        <end position="406"/>
    </location>
</feature>
<accession>A0A099JG11</accession>
<keyword evidence="7" id="KW-0067">ATP-binding</keyword>
<dbReference type="Proteomes" id="UP000029864">
    <property type="component" value="Unassembled WGS sequence"/>
</dbReference>
<keyword evidence="3" id="KW-0597">Phosphoprotein</keyword>
<evidence type="ECO:0000256" key="8">
    <source>
        <dbReference type="ARBA" id="ARBA00023012"/>
    </source>
</evidence>
<dbReference type="EC" id="2.7.13.3" evidence="2"/>
<dbReference type="InterPro" id="IPR003594">
    <property type="entry name" value="HATPase_dom"/>
</dbReference>
<keyword evidence="9" id="KW-0472">Membrane</keyword>
<evidence type="ECO:0000256" key="9">
    <source>
        <dbReference type="SAM" id="Phobius"/>
    </source>
</evidence>
<comment type="caution">
    <text evidence="12">The sequence shown here is derived from an EMBL/GenBank/DDBJ whole genome shotgun (WGS) entry which is preliminary data.</text>
</comment>
<evidence type="ECO:0000256" key="5">
    <source>
        <dbReference type="ARBA" id="ARBA00022741"/>
    </source>
</evidence>
<feature type="domain" description="Signal transduction histidine kinase subgroup 3 dimerisation and phosphoacceptor" evidence="11">
    <location>
        <begin position="198"/>
        <end position="263"/>
    </location>
</feature>
<evidence type="ECO:0000256" key="7">
    <source>
        <dbReference type="ARBA" id="ARBA00022840"/>
    </source>
</evidence>
<evidence type="ECO:0000256" key="2">
    <source>
        <dbReference type="ARBA" id="ARBA00012438"/>
    </source>
</evidence>
<keyword evidence="13" id="KW-1185">Reference proteome</keyword>
<proteinExistence type="predicted"/>
<dbReference type="InterPro" id="IPR036890">
    <property type="entry name" value="HATPase_C_sf"/>
</dbReference>
<comment type="catalytic activity">
    <reaction evidence="1">
        <text>ATP + protein L-histidine = ADP + protein N-phospho-L-histidine.</text>
        <dbReference type="EC" id="2.7.13.3"/>
    </reaction>
</comment>
<feature type="transmembrane region" description="Helical" evidence="9">
    <location>
        <begin position="143"/>
        <end position="167"/>
    </location>
</feature>
<dbReference type="SUPFAM" id="SSF55874">
    <property type="entry name" value="ATPase domain of HSP90 chaperone/DNA topoisomerase II/histidine kinase"/>
    <property type="match status" value="1"/>
</dbReference>